<dbReference type="InterPro" id="IPR038740">
    <property type="entry name" value="BioF2-like_GNAT_dom"/>
</dbReference>
<evidence type="ECO:0000313" key="3">
    <source>
        <dbReference type="Proteomes" id="UP000319148"/>
    </source>
</evidence>
<dbReference type="PROSITE" id="PS51186">
    <property type="entry name" value="GNAT"/>
    <property type="match status" value="1"/>
</dbReference>
<dbReference type="InterPro" id="IPR000182">
    <property type="entry name" value="GNAT_dom"/>
</dbReference>
<gene>
    <name evidence="2" type="ORF">FIV46_14935</name>
</gene>
<name>A0A501PBR2_9PROT</name>
<evidence type="ECO:0000259" key="1">
    <source>
        <dbReference type="PROSITE" id="PS51186"/>
    </source>
</evidence>
<dbReference type="SUPFAM" id="SSF55729">
    <property type="entry name" value="Acyl-CoA N-acyltransferases (Nat)"/>
    <property type="match status" value="1"/>
</dbReference>
<keyword evidence="2" id="KW-0808">Transferase</keyword>
<dbReference type="OrthoDB" id="116151at2"/>
<feature type="domain" description="N-acetyltransferase" evidence="1">
    <location>
        <begin position="161"/>
        <end position="312"/>
    </location>
</feature>
<reference evidence="3" key="1">
    <citation type="submission" date="2019-06" db="EMBL/GenBank/DDBJ databases">
        <title>The complete genome of Emcibacter congregatus ZYLT.</title>
        <authorList>
            <person name="Zhao Z."/>
        </authorList>
    </citation>
    <scope>NUCLEOTIDE SEQUENCE [LARGE SCALE GENOMIC DNA]</scope>
    <source>
        <strain evidence="3">MCCC 1A06723</strain>
    </source>
</reference>
<sequence>MDAKKKYRELCRQEKTIPLFNRDWWLDSVCGENNWDVSLVEKKDAIVAALPYILTRKLGIVVIRQPKLTQCLGPWIRQTDAKYSKKIGHENSLIGELYDQLPKFDYYSQAWNSSCTNWLALYWRGFSQTTRYTYVIEGLSDLEKVFADFESSYRNKIRKADKLVSVSMDLDIDEFYDINMLTFKRQGLSAPYSREFIRRHDRILSENNARKIFYARDEEGRIHSALYLTWDDSSSYVHMVGEDPDLRNSGAGILLIWKAIQYTANELGLDNFDFEGSMLTNVERVRRDCGGQQKPYFYITKYNSRLLRFKDALKALLTKGHR</sequence>
<protein>
    <submittedName>
        <fullName evidence="2">GNAT family N-acetyltransferase</fullName>
    </submittedName>
</protein>
<dbReference type="Proteomes" id="UP000319148">
    <property type="component" value="Unassembled WGS sequence"/>
</dbReference>
<comment type="caution">
    <text evidence="2">The sequence shown here is derived from an EMBL/GenBank/DDBJ whole genome shotgun (WGS) entry which is preliminary data.</text>
</comment>
<proteinExistence type="predicted"/>
<dbReference type="Gene3D" id="3.40.630.30">
    <property type="match status" value="1"/>
</dbReference>
<organism evidence="2 3">
    <name type="scientific">Emcibacter nanhaiensis</name>
    <dbReference type="NCBI Taxonomy" id="1505037"/>
    <lineage>
        <taxon>Bacteria</taxon>
        <taxon>Pseudomonadati</taxon>
        <taxon>Pseudomonadota</taxon>
        <taxon>Alphaproteobacteria</taxon>
        <taxon>Emcibacterales</taxon>
        <taxon>Emcibacteraceae</taxon>
        <taxon>Emcibacter</taxon>
    </lineage>
</organism>
<dbReference type="InterPro" id="IPR016181">
    <property type="entry name" value="Acyl_CoA_acyltransferase"/>
</dbReference>
<dbReference type="RefSeq" id="WP_139941731.1">
    <property type="nucleotide sequence ID" value="NZ_JBHSYP010000005.1"/>
</dbReference>
<evidence type="ECO:0000313" key="2">
    <source>
        <dbReference type="EMBL" id="TPD57416.1"/>
    </source>
</evidence>
<dbReference type="Pfam" id="PF13480">
    <property type="entry name" value="Acetyltransf_6"/>
    <property type="match status" value="1"/>
</dbReference>
<dbReference type="EMBL" id="VFIY01000018">
    <property type="protein sequence ID" value="TPD57416.1"/>
    <property type="molecule type" value="Genomic_DNA"/>
</dbReference>
<accession>A0A501PBR2</accession>
<dbReference type="AlphaFoldDB" id="A0A501PBR2"/>
<dbReference type="GO" id="GO:0016747">
    <property type="term" value="F:acyltransferase activity, transferring groups other than amino-acyl groups"/>
    <property type="evidence" value="ECO:0007669"/>
    <property type="project" value="InterPro"/>
</dbReference>
<keyword evidence="3" id="KW-1185">Reference proteome</keyword>